<evidence type="ECO:0000313" key="2">
    <source>
        <dbReference type="Proteomes" id="UP000758652"/>
    </source>
</evidence>
<gene>
    <name evidence="1" type="ORF">INF30_03635</name>
</gene>
<sequence>MRKCIRCGSEMKENCAIKVEGTGYGIILSSDENKLFGGRMGKPKVAICPECGEVSIYLEDIEFVTSRQQRVAFFLKTELL</sequence>
<keyword evidence="2" id="KW-1185">Reference proteome</keyword>
<proteinExistence type="predicted"/>
<reference evidence="1 2" key="1">
    <citation type="submission" date="2020-10" db="EMBL/GenBank/DDBJ databases">
        <title>ChiBAC.</title>
        <authorList>
            <person name="Zenner C."/>
            <person name="Hitch T.C.A."/>
            <person name="Clavel T."/>
        </authorList>
    </citation>
    <scope>NUCLEOTIDE SEQUENCE [LARGE SCALE GENOMIC DNA]</scope>
    <source>
        <strain evidence="1 2">DSM 108991</strain>
    </source>
</reference>
<evidence type="ECO:0000313" key="1">
    <source>
        <dbReference type="EMBL" id="MBE5062358.1"/>
    </source>
</evidence>
<name>A0ABR9RHD9_9FIRM</name>
<organism evidence="1 2">
    <name type="scientific">Claveliimonas monacensis</name>
    <dbReference type="NCBI Taxonomy" id="2779351"/>
    <lineage>
        <taxon>Bacteria</taxon>
        <taxon>Bacillati</taxon>
        <taxon>Bacillota</taxon>
        <taxon>Clostridia</taxon>
        <taxon>Lachnospirales</taxon>
        <taxon>Lachnospiraceae</taxon>
        <taxon>Claveliimonas</taxon>
    </lineage>
</organism>
<comment type="caution">
    <text evidence="1">The sequence shown here is derived from an EMBL/GenBank/DDBJ whole genome shotgun (WGS) entry which is preliminary data.</text>
</comment>
<dbReference type="EMBL" id="JADCKL010000002">
    <property type="protein sequence ID" value="MBE5062358.1"/>
    <property type="molecule type" value="Genomic_DNA"/>
</dbReference>
<protein>
    <submittedName>
        <fullName evidence="1">Nucleic acid-binding protein</fullName>
    </submittedName>
</protein>
<accession>A0ABR9RHD9</accession>
<dbReference type="Proteomes" id="UP000758652">
    <property type="component" value="Unassembled WGS sequence"/>
</dbReference>